<keyword evidence="2" id="KW-1185">Reference proteome</keyword>
<dbReference type="AlphaFoldDB" id="A0A0X3VBE1"/>
<dbReference type="GO" id="GO:0006355">
    <property type="term" value="P:regulation of DNA-templated transcription"/>
    <property type="evidence" value="ECO:0007669"/>
    <property type="project" value="InterPro"/>
</dbReference>
<comment type="caution">
    <text evidence="1">The sequence shown here is derived from an EMBL/GenBank/DDBJ whole genome shotgun (WGS) entry which is preliminary data.</text>
</comment>
<protein>
    <submittedName>
        <fullName evidence="1">LuxR family transcriptional regulator</fullName>
    </submittedName>
</protein>
<dbReference type="GO" id="GO:0003677">
    <property type="term" value="F:DNA binding"/>
    <property type="evidence" value="ECO:0007669"/>
    <property type="project" value="InterPro"/>
</dbReference>
<dbReference type="InterPro" id="IPR036388">
    <property type="entry name" value="WH-like_DNA-bd_sf"/>
</dbReference>
<dbReference type="InterPro" id="IPR016032">
    <property type="entry name" value="Sig_transdc_resp-reg_C-effctor"/>
</dbReference>
<accession>A0A0X3VBE1</accession>
<sequence>MPQNMVLRGDLELRARVVPLAESYDAEWVSAARDLDTWPGARAAARLRARRDGARRARKLYSPAVLADEGDRETLREMAAHGMQVRIAATPLSQGTVFIDRRTMFLTHPTAASASPSARGHGHRTYTMSAEPALVSGAYALFEAAWETATDLAAFFHPDRPQIDTQARAVLHALGSGVTDAAAARDLGMSLRTYRRRVAELLVALGADSRFQAGMRAGELGLTRR</sequence>
<evidence type="ECO:0000313" key="1">
    <source>
        <dbReference type="EMBL" id="KUL41924.1"/>
    </source>
</evidence>
<organism evidence="1 2">
    <name type="scientific">Streptomyces regalis</name>
    <dbReference type="NCBI Taxonomy" id="68262"/>
    <lineage>
        <taxon>Bacteria</taxon>
        <taxon>Bacillati</taxon>
        <taxon>Actinomycetota</taxon>
        <taxon>Actinomycetes</taxon>
        <taxon>Kitasatosporales</taxon>
        <taxon>Streptomycetaceae</taxon>
        <taxon>Streptomyces</taxon>
    </lineage>
</organism>
<dbReference type="Proteomes" id="UP000053923">
    <property type="component" value="Unassembled WGS sequence"/>
</dbReference>
<dbReference type="Gene3D" id="1.10.10.10">
    <property type="entry name" value="Winged helix-like DNA-binding domain superfamily/Winged helix DNA-binding domain"/>
    <property type="match status" value="1"/>
</dbReference>
<evidence type="ECO:0000313" key="2">
    <source>
        <dbReference type="Proteomes" id="UP000053923"/>
    </source>
</evidence>
<proteinExistence type="predicted"/>
<dbReference type="OrthoDB" id="4266042at2"/>
<dbReference type="EMBL" id="LLZG01000058">
    <property type="protein sequence ID" value="KUL41924.1"/>
    <property type="molecule type" value="Genomic_DNA"/>
</dbReference>
<reference evidence="2" key="1">
    <citation type="submission" date="2015-10" db="EMBL/GenBank/DDBJ databases">
        <authorList>
            <person name="Ju K.-S."/>
            <person name="Doroghazi J.R."/>
            <person name="Metcalf W.W."/>
        </authorList>
    </citation>
    <scope>NUCLEOTIDE SEQUENCE [LARGE SCALE GENOMIC DNA]</scope>
    <source>
        <strain evidence="2">NRRL 3151</strain>
    </source>
</reference>
<dbReference type="SUPFAM" id="SSF46894">
    <property type="entry name" value="C-terminal effector domain of the bipartite response regulators"/>
    <property type="match status" value="1"/>
</dbReference>
<name>A0A0X3VBE1_9ACTN</name>
<dbReference type="RefSeq" id="WP_062701019.1">
    <property type="nucleotide sequence ID" value="NZ_LLZG01000058.1"/>
</dbReference>
<gene>
    <name evidence="1" type="ORF">ADL12_10960</name>
</gene>